<evidence type="ECO:0000256" key="1">
    <source>
        <dbReference type="ARBA" id="ARBA00010443"/>
    </source>
</evidence>
<dbReference type="Pfam" id="PF00483">
    <property type="entry name" value="NTP_transferase"/>
    <property type="match status" value="1"/>
</dbReference>
<evidence type="ECO:0000313" key="14">
    <source>
        <dbReference type="Proteomes" id="UP000004725"/>
    </source>
</evidence>
<dbReference type="Gene3D" id="2.160.10.10">
    <property type="entry name" value="Hexapeptide repeat proteins"/>
    <property type="match status" value="1"/>
</dbReference>
<dbReference type="HAMAP" id="MF_00624">
    <property type="entry name" value="GlgC"/>
    <property type="match status" value="1"/>
</dbReference>
<dbReference type="PROSITE" id="PS00809">
    <property type="entry name" value="ADP_GLC_PYROPHOSPH_2"/>
    <property type="match status" value="1"/>
</dbReference>
<keyword evidence="8 9" id="KW-0119">Carbohydrate metabolism</keyword>
<feature type="binding site" evidence="9">
    <location>
        <position position="99"/>
    </location>
    <ligand>
        <name>alpha-D-glucose 1-phosphate</name>
        <dbReference type="ChEBI" id="CHEBI:58601"/>
    </ligand>
</feature>
<comment type="function">
    <text evidence="9">Involved in the biosynthesis of ADP-glucose, a building block required for the elongation reactions to produce glycogen. Catalyzes the reaction between ATP and alpha-D-glucose 1-phosphate (G1P) to produce pyrophosphate and ADP-Glc.</text>
</comment>
<evidence type="ECO:0000313" key="15">
    <source>
        <dbReference type="Proteomes" id="UP000092661"/>
    </source>
</evidence>
<name>A0A1C7DL39_9BACL</name>
<dbReference type="InterPro" id="IPR029044">
    <property type="entry name" value="Nucleotide-diphossugar_trans"/>
</dbReference>
<dbReference type="GO" id="GO:0008878">
    <property type="term" value="F:glucose-1-phosphate adenylyltransferase activity"/>
    <property type="evidence" value="ECO:0007669"/>
    <property type="project" value="UniProtKB-UniRule"/>
</dbReference>
<dbReference type="Proteomes" id="UP000004725">
    <property type="component" value="Unassembled WGS sequence"/>
</dbReference>
<dbReference type="OrthoDB" id="9801810at2"/>
<evidence type="ECO:0000256" key="8">
    <source>
        <dbReference type="ARBA" id="ARBA00023277"/>
    </source>
</evidence>
<comment type="catalytic activity">
    <reaction evidence="9">
        <text>alpha-D-glucose 1-phosphate + ATP + H(+) = ADP-alpha-D-glucose + diphosphate</text>
        <dbReference type="Rhea" id="RHEA:12120"/>
        <dbReference type="ChEBI" id="CHEBI:15378"/>
        <dbReference type="ChEBI" id="CHEBI:30616"/>
        <dbReference type="ChEBI" id="CHEBI:33019"/>
        <dbReference type="ChEBI" id="CHEBI:57498"/>
        <dbReference type="ChEBI" id="CHEBI:58601"/>
        <dbReference type="EC" id="2.7.7.27"/>
    </reaction>
</comment>
<reference evidence="15" key="2">
    <citation type="submission" date="2016-07" db="EMBL/GenBank/DDBJ databases">
        <authorList>
            <person name="See-Too W.S."/>
        </authorList>
    </citation>
    <scope>NUCLEOTIDE SEQUENCE [LARGE SCALE GENOMIC DNA]</scope>
    <source>
        <strain evidence="15">DSM 14505</strain>
    </source>
</reference>
<keyword evidence="3 9" id="KW-0808">Transferase</keyword>
<protein>
    <recommendedName>
        <fullName evidence="9">Glucose-1-phosphate adenylyltransferase</fullName>
        <ecNumber evidence="9">2.7.7.27</ecNumber>
    </recommendedName>
    <alternativeName>
        <fullName evidence="9">ADP-glucose pyrophosphorylase</fullName>
        <shortName evidence="9">ADPGlc PPase</shortName>
    </alternativeName>
    <alternativeName>
        <fullName evidence="9">ADP-glucose synthase</fullName>
    </alternativeName>
</protein>
<reference evidence="12" key="3">
    <citation type="submission" date="2016-10" db="EMBL/GenBank/DDBJ databases">
        <authorList>
            <person name="See-Too W.S."/>
        </authorList>
    </citation>
    <scope>NUCLEOTIDE SEQUENCE</scope>
    <source>
        <strain evidence="12">DSM 14505</strain>
    </source>
</reference>
<feature type="binding site" evidence="9">
    <location>
        <begin position="179"/>
        <end position="180"/>
    </location>
    <ligand>
        <name>alpha-D-glucose 1-phosphate</name>
        <dbReference type="ChEBI" id="CHEBI:58601"/>
    </ligand>
</feature>
<keyword evidence="7 9" id="KW-0320">Glycogen biosynthesis</keyword>
<dbReference type="InterPro" id="IPR023049">
    <property type="entry name" value="GlgC_bac"/>
</dbReference>
<dbReference type="PROSITE" id="PS00808">
    <property type="entry name" value="ADP_GLC_PYROPHOSPH_1"/>
    <property type="match status" value="1"/>
</dbReference>
<reference evidence="13 14" key="1">
    <citation type="journal article" date="2012" name="J. Bacteriol.">
        <title>Genome Sequence of the Antarctic Psychrophile Bacterium Planococcus antarcticus DSM 14505.</title>
        <authorList>
            <person name="Margolles A."/>
            <person name="Gueimonde M."/>
            <person name="Sanchez B."/>
        </authorList>
    </citation>
    <scope>NUCLEOTIDE SEQUENCE [LARGE SCALE GENOMIC DNA]</scope>
    <source>
        <strain evidence="13 14">DSM 14505</strain>
    </source>
</reference>
<sequence length="383" mass="42786">MNDKVVAMLLAGGQGSRLKSLTYTIAKPALPFGGKYRIIDFPLSNCTNSGIETVGVLTQYQPHVLHEYIGLGTPWDLDRHNGGVTMLPPYAEIEGIKWYAGTASAIYQNISFLQSCNPEYVLILSGDHIYKMDYGLLVDYHKEHEADVTISVLEVPWEEASRFGVINVNDKMDVMEFDEKPENPKSNLASMGVYVFKWGKLKEYLETDNVDEESSHDFGKDILPAMLQKGEKMVAYPFKGYWKDVGTIESLWEANMDLLDLNSGLNLHDSAWRIFSSNPQLPPQVITETGNVQGSMVNEGCVISGEVIKSVIFQNVKIEEGASVSESVIMSGVTIHKDVKLHRAIVPPRLDIPEGFEVLGQQQDEVVLLTQQQLDEWKERGGK</sequence>
<evidence type="ECO:0000256" key="4">
    <source>
        <dbReference type="ARBA" id="ARBA00022695"/>
    </source>
</evidence>
<dbReference type="CDD" id="cd04651">
    <property type="entry name" value="LbH_G1P_AT_C"/>
    <property type="match status" value="1"/>
</dbReference>
<dbReference type="EMBL" id="CP016534">
    <property type="protein sequence ID" value="ANU12112.1"/>
    <property type="molecule type" value="Genomic_DNA"/>
</dbReference>
<evidence type="ECO:0000256" key="7">
    <source>
        <dbReference type="ARBA" id="ARBA00023056"/>
    </source>
</evidence>
<keyword evidence="4 9" id="KW-0548">Nucleotidyltransferase</keyword>
<evidence type="ECO:0000313" key="13">
    <source>
        <dbReference type="EMBL" id="EIM07310.1"/>
    </source>
</evidence>
<keyword evidence="2 9" id="KW-0321">Glycogen metabolism</keyword>
<evidence type="ECO:0000313" key="12">
    <source>
        <dbReference type="EMBL" id="ANU12112.1"/>
    </source>
</evidence>
<evidence type="ECO:0000256" key="2">
    <source>
        <dbReference type="ARBA" id="ARBA00022600"/>
    </source>
</evidence>
<gene>
    <name evidence="9 13" type="primary">glgC</name>
    <name evidence="13" type="ORF">A1A1_06927</name>
    <name evidence="12" type="ORF">BBH88_01245</name>
</gene>
<dbReference type="PANTHER" id="PTHR43523">
    <property type="entry name" value="GLUCOSE-1-PHOSPHATE ADENYLYLTRANSFERASE-RELATED"/>
    <property type="match status" value="1"/>
</dbReference>
<evidence type="ECO:0000256" key="5">
    <source>
        <dbReference type="ARBA" id="ARBA00022741"/>
    </source>
</evidence>
<dbReference type="Proteomes" id="UP000092661">
    <property type="component" value="Chromosome"/>
</dbReference>
<dbReference type="KEGG" id="pana:BBH88_01245"/>
<feature type="site" description="Could play a key role in the communication between the regulatory and the substrate sites" evidence="9">
    <location>
        <position position="59"/>
    </location>
</feature>
<dbReference type="SUPFAM" id="SSF53448">
    <property type="entry name" value="Nucleotide-diphospho-sugar transferases"/>
    <property type="match status" value="1"/>
</dbReference>
<dbReference type="eggNOG" id="COG0448">
    <property type="taxonomic scope" value="Bacteria"/>
</dbReference>
<dbReference type="GO" id="GO:0005524">
    <property type="term" value="F:ATP binding"/>
    <property type="evidence" value="ECO:0007669"/>
    <property type="project" value="UniProtKB-KW"/>
</dbReference>
<accession>A0A1C7DL39</accession>
<dbReference type="GO" id="GO:0005978">
    <property type="term" value="P:glycogen biosynthetic process"/>
    <property type="evidence" value="ECO:0007669"/>
    <property type="project" value="UniProtKB-UniRule"/>
</dbReference>
<dbReference type="NCBIfam" id="TIGR02091">
    <property type="entry name" value="glgC"/>
    <property type="match status" value="1"/>
</dbReference>
<evidence type="ECO:0000256" key="9">
    <source>
        <dbReference type="HAMAP-Rule" id="MF_00624"/>
    </source>
</evidence>
<dbReference type="EMBL" id="AJYB01000018">
    <property type="protein sequence ID" value="EIM07310.1"/>
    <property type="molecule type" value="Genomic_DNA"/>
</dbReference>
<dbReference type="PANTHER" id="PTHR43523:SF2">
    <property type="entry name" value="GLUCOSE-1-PHOSPHATE ADENYLYLTRANSFERASE"/>
    <property type="match status" value="1"/>
</dbReference>
<dbReference type="InterPro" id="IPR011004">
    <property type="entry name" value="Trimer_LpxA-like_sf"/>
</dbReference>
<feature type="domain" description="Nucleotidyl transferase" evidence="10">
    <location>
        <begin position="7"/>
        <end position="259"/>
    </location>
</feature>
<comment type="pathway">
    <text evidence="9">Glycan biosynthesis; glycogen biosynthesis.</text>
</comment>
<dbReference type="Gene3D" id="3.90.550.10">
    <property type="entry name" value="Spore Coat Polysaccharide Biosynthesis Protein SpsA, Chain A"/>
    <property type="match status" value="1"/>
</dbReference>
<keyword evidence="15" id="KW-1185">Reference proteome</keyword>
<dbReference type="CDD" id="cd02508">
    <property type="entry name" value="ADP_Glucose_PP"/>
    <property type="match status" value="1"/>
</dbReference>
<dbReference type="Pfam" id="PF24894">
    <property type="entry name" value="Hexapep_GlmU"/>
    <property type="match status" value="1"/>
</dbReference>
<dbReference type="AlphaFoldDB" id="A0A1C7DL39"/>
<feature type="binding site" evidence="9">
    <location>
        <position position="164"/>
    </location>
    <ligand>
        <name>alpha-D-glucose 1-phosphate</name>
        <dbReference type="ChEBI" id="CHEBI:58601"/>
    </ligand>
</feature>
<feature type="domain" description="Glucose-1-phosphate adenylyltransferase/Bifunctional protein GlmU-like C-terminal hexapeptide" evidence="11">
    <location>
        <begin position="288"/>
        <end position="358"/>
    </location>
</feature>
<dbReference type="InterPro" id="IPR005835">
    <property type="entry name" value="NTP_transferase_dom"/>
</dbReference>
<keyword evidence="6 9" id="KW-0067">ATP-binding</keyword>
<evidence type="ECO:0000259" key="11">
    <source>
        <dbReference type="Pfam" id="PF24894"/>
    </source>
</evidence>
<comment type="subunit">
    <text evidence="9">Homotetramer.</text>
</comment>
<comment type="similarity">
    <text evidence="1 9">Belongs to the bacterial/plant glucose-1-phosphate adenylyltransferase family.</text>
</comment>
<dbReference type="RefSeq" id="WP_006829389.1">
    <property type="nucleotide sequence ID" value="NZ_AJYB01000018.1"/>
</dbReference>
<dbReference type="InterPro" id="IPR056818">
    <property type="entry name" value="GlmU/GlgC-like_hexapep"/>
</dbReference>
<keyword evidence="5 9" id="KW-0547">Nucleotide-binding</keyword>
<evidence type="ECO:0000256" key="6">
    <source>
        <dbReference type="ARBA" id="ARBA00022840"/>
    </source>
</evidence>
<evidence type="ECO:0000256" key="3">
    <source>
        <dbReference type="ARBA" id="ARBA00022679"/>
    </source>
</evidence>
<organism evidence="13 14">
    <name type="scientific">Planococcus antarcticus DSM 14505</name>
    <dbReference type="NCBI Taxonomy" id="1185653"/>
    <lineage>
        <taxon>Bacteria</taxon>
        <taxon>Bacillati</taxon>
        <taxon>Bacillota</taxon>
        <taxon>Bacilli</taxon>
        <taxon>Bacillales</taxon>
        <taxon>Caryophanaceae</taxon>
        <taxon>Planococcus</taxon>
    </lineage>
</organism>
<feature type="site" description="Could play a key role in the communication between the regulatory and the substrate sites" evidence="9">
    <location>
        <position position="98"/>
    </location>
</feature>
<dbReference type="InterPro" id="IPR011831">
    <property type="entry name" value="ADP-Glc_PPase"/>
</dbReference>
<dbReference type="NCBIfam" id="NF003670">
    <property type="entry name" value="PRK05293.1"/>
    <property type="match status" value="1"/>
</dbReference>
<dbReference type="InterPro" id="IPR005836">
    <property type="entry name" value="ADP_Glu_pyroP_CS"/>
</dbReference>
<feature type="binding site" evidence="9">
    <location>
        <position position="190"/>
    </location>
    <ligand>
        <name>alpha-D-glucose 1-phosphate</name>
        <dbReference type="ChEBI" id="CHEBI:58601"/>
    </ligand>
</feature>
<dbReference type="EC" id="2.7.7.27" evidence="9"/>
<evidence type="ECO:0000259" key="10">
    <source>
        <dbReference type="Pfam" id="PF00483"/>
    </source>
</evidence>
<proteinExistence type="inferred from homology"/>
<dbReference type="SUPFAM" id="SSF51161">
    <property type="entry name" value="Trimeric LpxA-like enzymes"/>
    <property type="match status" value="1"/>
</dbReference>